<dbReference type="Proteomes" id="UP000756530">
    <property type="component" value="Unassembled WGS sequence"/>
</dbReference>
<dbReference type="InterPro" id="IPR001647">
    <property type="entry name" value="HTH_TetR"/>
</dbReference>
<evidence type="ECO:0000256" key="2">
    <source>
        <dbReference type="ARBA" id="ARBA00023125"/>
    </source>
</evidence>
<evidence type="ECO:0000256" key="4">
    <source>
        <dbReference type="PROSITE-ProRule" id="PRU00335"/>
    </source>
</evidence>
<evidence type="ECO:0000313" key="7">
    <source>
        <dbReference type="Proteomes" id="UP000756530"/>
    </source>
</evidence>
<organism evidence="6 7">
    <name type="scientific">Maritimibacter dapengensis</name>
    <dbReference type="NCBI Taxonomy" id="2836868"/>
    <lineage>
        <taxon>Bacteria</taxon>
        <taxon>Pseudomonadati</taxon>
        <taxon>Pseudomonadota</taxon>
        <taxon>Alphaproteobacteria</taxon>
        <taxon>Rhodobacterales</taxon>
        <taxon>Roseobacteraceae</taxon>
        <taxon>Maritimibacter</taxon>
    </lineage>
</organism>
<dbReference type="RefSeq" id="WP_218391784.1">
    <property type="nucleotide sequence ID" value="NZ_JAHUZE010000002.1"/>
</dbReference>
<keyword evidence="7" id="KW-1185">Reference proteome</keyword>
<gene>
    <name evidence="6" type="ORF">KJP28_06590</name>
</gene>
<dbReference type="InterPro" id="IPR050109">
    <property type="entry name" value="HTH-type_TetR-like_transc_reg"/>
</dbReference>
<comment type="caution">
    <text evidence="6">The sequence shown here is derived from an EMBL/GenBank/DDBJ whole genome shotgun (WGS) entry which is preliminary data.</text>
</comment>
<evidence type="ECO:0000313" key="6">
    <source>
        <dbReference type="EMBL" id="MBV7378589.1"/>
    </source>
</evidence>
<evidence type="ECO:0000256" key="1">
    <source>
        <dbReference type="ARBA" id="ARBA00023015"/>
    </source>
</evidence>
<protein>
    <submittedName>
        <fullName evidence="6">TetR/AcrR family transcriptional regulator</fullName>
    </submittedName>
</protein>
<dbReference type="InterPro" id="IPR013570">
    <property type="entry name" value="Tscrpt_reg_YsiA_C"/>
</dbReference>
<proteinExistence type="predicted"/>
<dbReference type="PANTHER" id="PTHR30055:SF240">
    <property type="entry name" value="HTH-TYPE TRANSCRIPTIONAL REGULATOR ACRR"/>
    <property type="match status" value="1"/>
</dbReference>
<feature type="DNA-binding region" description="H-T-H motif" evidence="4">
    <location>
        <begin position="34"/>
        <end position="53"/>
    </location>
</feature>
<dbReference type="PROSITE" id="PS50977">
    <property type="entry name" value="HTH_TETR_2"/>
    <property type="match status" value="1"/>
</dbReference>
<name>A0ABS6T030_9RHOB</name>
<evidence type="ECO:0000259" key="5">
    <source>
        <dbReference type="PROSITE" id="PS50977"/>
    </source>
</evidence>
<dbReference type="PROSITE" id="PS01081">
    <property type="entry name" value="HTH_TETR_1"/>
    <property type="match status" value="1"/>
</dbReference>
<dbReference type="Pfam" id="PF00440">
    <property type="entry name" value="TetR_N"/>
    <property type="match status" value="1"/>
</dbReference>
<dbReference type="Pfam" id="PF08359">
    <property type="entry name" value="TetR_C_4"/>
    <property type="match status" value="1"/>
</dbReference>
<sequence length="198" mass="22217">MDKVRRRKSAADRKAEIIDTVIDLAADMGPDRVTTQHLADRVGVTQPAIFRHFSTKSEIWEAVSEKLAQLVTHTAKSGPSDGSADTIPQHLGRYFELVTKLPALPAILHSRELHADNDRLRNRFQDLSHARRDWLTSLVLEGQESGTHRNDMNAPAVANMILSSVQGLTMHWTLDDRRLDLLEEGDHLVSTLMDALSR</sequence>
<dbReference type="EMBL" id="JAHUZE010000002">
    <property type="protein sequence ID" value="MBV7378589.1"/>
    <property type="molecule type" value="Genomic_DNA"/>
</dbReference>
<evidence type="ECO:0000256" key="3">
    <source>
        <dbReference type="ARBA" id="ARBA00023163"/>
    </source>
</evidence>
<keyword evidence="3" id="KW-0804">Transcription</keyword>
<keyword evidence="1" id="KW-0805">Transcription regulation</keyword>
<feature type="domain" description="HTH tetR-type" evidence="5">
    <location>
        <begin position="11"/>
        <end position="71"/>
    </location>
</feature>
<keyword evidence="2 4" id="KW-0238">DNA-binding</keyword>
<dbReference type="InterPro" id="IPR023772">
    <property type="entry name" value="DNA-bd_HTH_TetR-type_CS"/>
</dbReference>
<dbReference type="PANTHER" id="PTHR30055">
    <property type="entry name" value="HTH-TYPE TRANSCRIPTIONAL REGULATOR RUTR"/>
    <property type="match status" value="1"/>
</dbReference>
<reference evidence="6 7" key="1">
    <citation type="submission" date="2021-05" db="EMBL/GenBank/DDBJ databases">
        <title>Culturable bacteria isolated from Daya Bay.</title>
        <authorList>
            <person name="Zheng W."/>
            <person name="Yu S."/>
            <person name="Huang Y."/>
        </authorList>
    </citation>
    <scope>NUCLEOTIDE SEQUENCE [LARGE SCALE GENOMIC DNA]</scope>
    <source>
        <strain evidence="6 7">DP4N28-5</strain>
    </source>
</reference>
<accession>A0ABS6T030</accession>